<keyword evidence="4" id="KW-0808">Transferase</keyword>
<dbReference type="Gene3D" id="3.30.565.10">
    <property type="entry name" value="Histidine kinase-like ATPase, C-terminal domain"/>
    <property type="match status" value="1"/>
</dbReference>
<dbReference type="InterPro" id="IPR032834">
    <property type="entry name" value="NatK-like_C"/>
</dbReference>
<organism evidence="4 5">
    <name type="scientific">Streptococcus gordonii</name>
    <dbReference type="NCBI Taxonomy" id="1302"/>
    <lineage>
        <taxon>Bacteria</taxon>
        <taxon>Bacillati</taxon>
        <taxon>Bacillota</taxon>
        <taxon>Bacilli</taxon>
        <taxon>Lactobacillales</taxon>
        <taxon>Streptococcaceae</taxon>
        <taxon>Streptococcus</taxon>
    </lineage>
</organism>
<gene>
    <name evidence="4" type="ORF">SGODD07_01658</name>
</gene>
<feature type="transmembrane region" description="Helical" evidence="2">
    <location>
        <begin position="195"/>
        <end position="217"/>
    </location>
</feature>
<reference evidence="4 5" key="1">
    <citation type="submission" date="2016-01" db="EMBL/GenBank/DDBJ databases">
        <title>Highly variable Streptococcus oralis are common among viridans streptococci isolated from primates.</title>
        <authorList>
            <person name="Denapaite D."/>
            <person name="Rieger M."/>
            <person name="Koendgen S."/>
            <person name="Brueckner R."/>
            <person name="Ochigava I."/>
            <person name="Kappeler P."/>
            <person name="Maetz-Rensing K."/>
            <person name="Leendertz F."/>
            <person name="Hakenbeck R."/>
        </authorList>
    </citation>
    <scope>NUCLEOTIDE SEQUENCE [LARGE SCALE GENOMIC DNA]</scope>
    <source>
        <strain evidence="4 5">DD07</strain>
    </source>
</reference>
<dbReference type="InterPro" id="IPR036890">
    <property type="entry name" value="HATPase_C_sf"/>
</dbReference>
<proteinExistence type="predicted"/>
<dbReference type="AlphaFoldDB" id="A0A139N2E3"/>
<protein>
    <submittedName>
        <fullName evidence="4">Histidine kinase of the competence regulon ComD</fullName>
    </submittedName>
</protein>
<dbReference type="PANTHER" id="PTHR40448">
    <property type="entry name" value="TWO-COMPONENT SENSOR HISTIDINE KINASE"/>
    <property type="match status" value="1"/>
</dbReference>
<dbReference type="GO" id="GO:0016301">
    <property type="term" value="F:kinase activity"/>
    <property type="evidence" value="ECO:0007669"/>
    <property type="project" value="UniProtKB-KW"/>
</dbReference>
<accession>A0A139N2E3</accession>
<feature type="coiled-coil region" evidence="1">
    <location>
        <begin position="217"/>
        <end position="253"/>
    </location>
</feature>
<feature type="transmembrane region" description="Helical" evidence="2">
    <location>
        <begin position="169"/>
        <end position="189"/>
    </location>
</feature>
<feature type="transmembrane region" description="Helical" evidence="2">
    <location>
        <begin position="67"/>
        <end position="85"/>
    </location>
</feature>
<keyword evidence="1" id="KW-0175">Coiled coil</keyword>
<feature type="transmembrane region" description="Helical" evidence="2">
    <location>
        <begin position="6"/>
        <end position="22"/>
    </location>
</feature>
<evidence type="ECO:0000256" key="2">
    <source>
        <dbReference type="SAM" id="Phobius"/>
    </source>
</evidence>
<sequence>MILKIIIAFFPTIIQVVSYEIFHKKIMQSKKIDIRFIGLFFSIVFGISIISSILIEIPSFGDIISSIFHYIFLFIQPLIFYKYFLIKRKEYDNYLNLFLSFVIYLSVETSETFLSVIISSITGDYFVKQHYDIFYIIINLLALFIILKVVDFFDFYFEYYKEPIYKNDLYNVNKSYIVIHILLNISHWFSENAHLNSFASMIATIGFIMFLSTLFYLKSAREQHEKAKEIQQKKEEQRQLQLYTDEIVGLYNEIRGFRHDYAGMLTSLQTGINSGDMKEVERIFHNVLSQANISLRSDDYTFFELNNVQDTALRSVLIQTIFKARECGVEIVFEMKDVIETLPMKLLDLVRVASVLLNNAVEGASESPSKTMNVSLVKLDKEIVFVIQNSRQSRYINLEEIYEVGFSTKGENRGLGLNNVKEIIDKYDEVILETDIETNYFIQVVRFKRKEQI</sequence>
<evidence type="ECO:0000256" key="1">
    <source>
        <dbReference type="SAM" id="Coils"/>
    </source>
</evidence>
<keyword evidence="2" id="KW-0472">Membrane</keyword>
<dbReference type="SUPFAM" id="SSF55874">
    <property type="entry name" value="ATPase domain of HSP90 chaperone/DNA topoisomerase II/histidine kinase"/>
    <property type="match status" value="1"/>
</dbReference>
<comment type="caution">
    <text evidence="4">The sequence shown here is derived from an EMBL/GenBank/DDBJ whole genome shotgun (WGS) entry which is preliminary data.</text>
</comment>
<evidence type="ECO:0000313" key="4">
    <source>
        <dbReference type="EMBL" id="KXT70188.1"/>
    </source>
</evidence>
<dbReference type="GO" id="GO:0042802">
    <property type="term" value="F:identical protein binding"/>
    <property type="evidence" value="ECO:0007669"/>
    <property type="project" value="TreeGrafter"/>
</dbReference>
<keyword evidence="4" id="KW-0418">Kinase</keyword>
<dbReference type="Pfam" id="PF14501">
    <property type="entry name" value="HATPase_c_5"/>
    <property type="match status" value="1"/>
</dbReference>
<feature type="transmembrane region" description="Helical" evidence="2">
    <location>
        <begin position="34"/>
        <end position="55"/>
    </location>
</feature>
<dbReference type="PATRIC" id="fig|1302.21.peg.1836"/>
<keyword evidence="2" id="KW-1133">Transmembrane helix</keyword>
<dbReference type="PANTHER" id="PTHR40448:SF1">
    <property type="entry name" value="TWO-COMPONENT SENSOR HISTIDINE KINASE"/>
    <property type="match status" value="1"/>
</dbReference>
<feature type="domain" description="Sensor histidine kinase NatK-like C-terminal" evidence="3">
    <location>
        <begin position="344"/>
        <end position="446"/>
    </location>
</feature>
<feature type="transmembrane region" description="Helical" evidence="2">
    <location>
        <begin position="133"/>
        <end position="157"/>
    </location>
</feature>
<keyword evidence="2" id="KW-0812">Transmembrane</keyword>
<name>A0A139N2E3_STRGN</name>
<dbReference type="EMBL" id="LQRC01000219">
    <property type="protein sequence ID" value="KXT70188.1"/>
    <property type="molecule type" value="Genomic_DNA"/>
</dbReference>
<feature type="transmembrane region" description="Helical" evidence="2">
    <location>
        <begin position="97"/>
        <end position="121"/>
    </location>
</feature>
<evidence type="ECO:0000259" key="3">
    <source>
        <dbReference type="Pfam" id="PF14501"/>
    </source>
</evidence>
<evidence type="ECO:0000313" key="5">
    <source>
        <dbReference type="Proteomes" id="UP000070096"/>
    </source>
</evidence>
<dbReference type="Proteomes" id="UP000070096">
    <property type="component" value="Unassembled WGS sequence"/>
</dbReference>